<protein>
    <submittedName>
        <fullName evidence="2">Uncharacterized protein</fullName>
    </submittedName>
</protein>
<dbReference type="Proteomes" id="UP000578531">
    <property type="component" value="Unassembled WGS sequence"/>
</dbReference>
<keyword evidence="3" id="KW-1185">Reference proteome</keyword>
<gene>
    <name evidence="2" type="ORF">HO173_000616</name>
</gene>
<name>A0A8H6LB20_9LECA</name>
<evidence type="ECO:0000256" key="1">
    <source>
        <dbReference type="SAM" id="MobiDB-lite"/>
    </source>
</evidence>
<dbReference type="EMBL" id="JACCJC010000001">
    <property type="protein sequence ID" value="KAF6241904.1"/>
    <property type="molecule type" value="Genomic_DNA"/>
</dbReference>
<dbReference type="RefSeq" id="XP_037171144.1">
    <property type="nucleotide sequence ID" value="XM_037302565.1"/>
</dbReference>
<reference evidence="2 3" key="1">
    <citation type="journal article" date="2020" name="Genomics">
        <title>Complete, high-quality genomes from long-read metagenomic sequencing of two wolf lichen thalli reveals enigmatic genome architecture.</title>
        <authorList>
            <person name="McKenzie S.K."/>
            <person name="Walston R.F."/>
            <person name="Allen J.L."/>
        </authorList>
    </citation>
    <scope>NUCLEOTIDE SEQUENCE [LARGE SCALE GENOMIC DNA]</scope>
    <source>
        <strain evidence="2">WasteWater2</strain>
    </source>
</reference>
<sequence length="205" mass="21688">MSKFRVGSAWLPVAFRNFHPVLDFQRLLVSAWTTLDLPTLQPSTCSCTGVKSHIASQDTSVHHSRVADTSDTFHEACFDSARTPDPKIPQCPNAISPCIPVPIRASESLPRPLSAVLIRRDPNCGGSARKSVAALPGTGPGRGKAVVRAGANEASGRAVLGQQAGTLEMLRAEADMKGNGKQIELGIEEGKKAGDASGRLLKRPS</sequence>
<dbReference type="GeneID" id="59282295"/>
<evidence type="ECO:0000313" key="2">
    <source>
        <dbReference type="EMBL" id="KAF6241904.1"/>
    </source>
</evidence>
<accession>A0A8H6LB20</accession>
<feature type="region of interest" description="Disordered" evidence="1">
    <location>
        <begin position="185"/>
        <end position="205"/>
    </location>
</feature>
<organism evidence="2 3">
    <name type="scientific">Letharia columbiana</name>
    <dbReference type="NCBI Taxonomy" id="112416"/>
    <lineage>
        <taxon>Eukaryota</taxon>
        <taxon>Fungi</taxon>
        <taxon>Dikarya</taxon>
        <taxon>Ascomycota</taxon>
        <taxon>Pezizomycotina</taxon>
        <taxon>Lecanoromycetes</taxon>
        <taxon>OSLEUM clade</taxon>
        <taxon>Lecanoromycetidae</taxon>
        <taxon>Lecanorales</taxon>
        <taxon>Lecanorineae</taxon>
        <taxon>Parmeliaceae</taxon>
        <taxon>Letharia</taxon>
    </lineage>
</organism>
<evidence type="ECO:0000313" key="3">
    <source>
        <dbReference type="Proteomes" id="UP000578531"/>
    </source>
</evidence>
<dbReference type="AlphaFoldDB" id="A0A8H6LB20"/>
<proteinExistence type="predicted"/>
<comment type="caution">
    <text evidence="2">The sequence shown here is derived from an EMBL/GenBank/DDBJ whole genome shotgun (WGS) entry which is preliminary data.</text>
</comment>